<protein>
    <submittedName>
        <fullName evidence="2">Uncharacterized protein</fullName>
    </submittedName>
</protein>
<name>A0A8S1K766_PARPR</name>
<organism evidence="2 3">
    <name type="scientific">Paramecium primaurelia</name>
    <dbReference type="NCBI Taxonomy" id="5886"/>
    <lineage>
        <taxon>Eukaryota</taxon>
        <taxon>Sar</taxon>
        <taxon>Alveolata</taxon>
        <taxon>Ciliophora</taxon>
        <taxon>Intramacronucleata</taxon>
        <taxon>Oligohymenophorea</taxon>
        <taxon>Peniculida</taxon>
        <taxon>Parameciidae</taxon>
        <taxon>Paramecium</taxon>
    </lineage>
</organism>
<keyword evidence="3" id="KW-1185">Reference proteome</keyword>
<comment type="caution">
    <text evidence="2">The sequence shown here is derived from an EMBL/GenBank/DDBJ whole genome shotgun (WGS) entry which is preliminary data.</text>
</comment>
<proteinExistence type="predicted"/>
<dbReference type="OMA" id="FAMCSNP"/>
<evidence type="ECO:0000256" key="1">
    <source>
        <dbReference type="SAM" id="MobiDB-lite"/>
    </source>
</evidence>
<feature type="region of interest" description="Disordered" evidence="1">
    <location>
        <begin position="74"/>
        <end position="103"/>
    </location>
</feature>
<dbReference type="Proteomes" id="UP000688137">
    <property type="component" value="Unassembled WGS sequence"/>
</dbReference>
<evidence type="ECO:0000313" key="3">
    <source>
        <dbReference type="Proteomes" id="UP000688137"/>
    </source>
</evidence>
<gene>
    <name evidence="2" type="ORF">PPRIM_AZ9-3.1.T0170167</name>
</gene>
<reference evidence="2" key="1">
    <citation type="submission" date="2021-01" db="EMBL/GenBank/DDBJ databases">
        <authorList>
            <consortium name="Genoscope - CEA"/>
            <person name="William W."/>
        </authorList>
    </citation>
    <scope>NUCLEOTIDE SEQUENCE</scope>
</reference>
<evidence type="ECO:0000313" key="2">
    <source>
        <dbReference type="EMBL" id="CAD8050657.1"/>
    </source>
</evidence>
<accession>A0A8S1K766</accession>
<feature type="compositionally biased region" description="Polar residues" evidence="1">
    <location>
        <begin position="87"/>
        <end position="103"/>
    </location>
</feature>
<dbReference type="AlphaFoldDB" id="A0A8S1K766"/>
<dbReference type="EMBL" id="CAJJDM010000012">
    <property type="protein sequence ID" value="CAD8050657.1"/>
    <property type="molecule type" value="Genomic_DNA"/>
</dbReference>
<sequence>MNMNDSFFDKIEVVNQKLITYSKPQTICKSLERSFAMCSNPPNKIIQQQTQFHNNDTAISRNQSYKLDYFLKQQTKSSQNNTQSKSYRSIRQQDYNTNNISQNPQKSYLKQQMRLKINLENDAYQSNLRHKTSSSHNTTNPYQASLANLMKQQMQKQQQSFANICKTLNDESKPRIPSTHRQSIIPQKLTQRQDSVNIRKSNSVYMQEFRKVFSKSKYSFHNNI</sequence>
<feature type="compositionally biased region" description="Low complexity" evidence="1">
    <location>
        <begin position="74"/>
        <end position="86"/>
    </location>
</feature>